<dbReference type="EMBL" id="FP929139">
    <property type="protein sequence ID" value="CBY01637.1"/>
    <property type="molecule type" value="Genomic_DNA"/>
</dbReference>
<feature type="signal peptide" evidence="1">
    <location>
        <begin position="1"/>
        <end position="19"/>
    </location>
</feature>
<evidence type="ECO:0000313" key="3">
    <source>
        <dbReference type="Proteomes" id="UP000002668"/>
    </source>
</evidence>
<dbReference type="AlphaFoldDB" id="E5AEJ8"/>
<accession>E5AEJ8</accession>
<dbReference type="Proteomes" id="UP000002668">
    <property type="component" value="Genome"/>
</dbReference>
<organism evidence="2 3">
    <name type="scientific">Leptosphaeria maculans (strain JN3 / isolate v23.1.3 / race Av1-4-5-6-7-8)</name>
    <name type="common">Blackleg fungus</name>
    <name type="synonym">Phoma lingam</name>
    <dbReference type="NCBI Taxonomy" id="985895"/>
    <lineage>
        <taxon>Eukaryota</taxon>
        <taxon>Fungi</taxon>
        <taxon>Dikarya</taxon>
        <taxon>Ascomycota</taxon>
        <taxon>Pezizomycotina</taxon>
        <taxon>Dothideomycetes</taxon>
        <taxon>Pleosporomycetidae</taxon>
        <taxon>Pleosporales</taxon>
        <taxon>Pleosporineae</taxon>
        <taxon>Leptosphaeriaceae</taxon>
        <taxon>Plenodomus</taxon>
        <taxon>Plenodomus lingam/Leptosphaeria maculans species complex</taxon>
    </lineage>
</organism>
<dbReference type="InParanoid" id="E5AEJ8"/>
<dbReference type="VEuPathDB" id="FungiDB:LEMA_uP004240.1"/>
<gene>
    <name evidence="2" type="ORF">LEMA_uP004240.1</name>
</gene>
<keyword evidence="1" id="KW-0732">Signal</keyword>
<proteinExistence type="predicted"/>
<feature type="chain" id="PRO_5003195208" evidence="1">
    <location>
        <begin position="20"/>
        <end position="56"/>
    </location>
</feature>
<evidence type="ECO:0000313" key="2">
    <source>
        <dbReference type="EMBL" id="CBY01637.1"/>
    </source>
</evidence>
<dbReference type="HOGENOM" id="CLU_3014636_0_0_1"/>
<name>E5AEJ8_LEPMJ</name>
<evidence type="ECO:0000256" key="1">
    <source>
        <dbReference type="SAM" id="SignalP"/>
    </source>
</evidence>
<sequence length="56" mass="6048">MQLTIRFLVLAILSGSATAKHRLGTYGLTNGGINICKEAGQRKINPFSLKKTSLES</sequence>
<reference evidence="3" key="1">
    <citation type="journal article" date="2011" name="Nat. Commun.">
        <title>Effector diversification within compartments of the Leptosphaeria maculans genome affected by Repeat-Induced Point mutations.</title>
        <authorList>
            <person name="Rouxel T."/>
            <person name="Grandaubert J."/>
            <person name="Hane J.K."/>
            <person name="Hoede C."/>
            <person name="van de Wouw A.P."/>
            <person name="Couloux A."/>
            <person name="Dominguez V."/>
            <person name="Anthouard V."/>
            <person name="Bally P."/>
            <person name="Bourras S."/>
            <person name="Cozijnsen A.J."/>
            <person name="Ciuffetti L.M."/>
            <person name="Degrave A."/>
            <person name="Dilmaghani A."/>
            <person name="Duret L."/>
            <person name="Fudal I."/>
            <person name="Goodwin S.B."/>
            <person name="Gout L."/>
            <person name="Glaser N."/>
            <person name="Linglin J."/>
            <person name="Kema G.H.J."/>
            <person name="Lapalu N."/>
            <person name="Lawrence C.B."/>
            <person name="May K."/>
            <person name="Meyer M."/>
            <person name="Ollivier B."/>
            <person name="Poulain J."/>
            <person name="Schoch C.L."/>
            <person name="Simon A."/>
            <person name="Spatafora J.W."/>
            <person name="Stachowiak A."/>
            <person name="Turgeon B.G."/>
            <person name="Tyler B.M."/>
            <person name="Vincent D."/>
            <person name="Weissenbach J."/>
            <person name="Amselem J."/>
            <person name="Quesneville H."/>
            <person name="Oliver R.P."/>
            <person name="Wincker P."/>
            <person name="Balesdent M.-H."/>
            <person name="Howlett B.J."/>
        </authorList>
    </citation>
    <scope>NUCLEOTIDE SEQUENCE [LARGE SCALE GENOMIC DNA]</scope>
    <source>
        <strain evidence="3">JN3 / isolate v23.1.3 / race Av1-4-5-6-7-8</strain>
    </source>
</reference>
<keyword evidence="3" id="KW-1185">Reference proteome</keyword>
<protein>
    <submittedName>
        <fullName evidence="2">Predicted protein</fullName>
    </submittedName>
</protein>